<reference evidence="2 3" key="1">
    <citation type="submission" date="2018-10" db="EMBL/GenBank/DDBJ databases">
        <title>Sinomicrobium pectinilyticum sp. nov., a pectinase-producing bacterium isolated from alkaline and saline soil, and emended description of the genus Sinomicrobium.</title>
        <authorList>
            <person name="Cheng B."/>
            <person name="Li C."/>
            <person name="Lai Q."/>
            <person name="Du M."/>
            <person name="Shao Z."/>
            <person name="Xu P."/>
            <person name="Yang C."/>
        </authorList>
    </citation>
    <scope>NUCLEOTIDE SEQUENCE [LARGE SCALE GENOMIC DNA]</scope>
    <source>
        <strain evidence="2 3">5DNS001</strain>
    </source>
</reference>
<sequence>MFEYPEETKKLINKLSSGQKEQLMQVTGMVADVIINDGIIHTFGTGYSQMIGMEMFGRACKSS</sequence>
<gene>
    <name evidence="2" type="ORF">ED312_21750</name>
</gene>
<dbReference type="Proteomes" id="UP000267469">
    <property type="component" value="Unassembled WGS sequence"/>
</dbReference>
<evidence type="ECO:0000313" key="3">
    <source>
        <dbReference type="Proteomes" id="UP000267469"/>
    </source>
</evidence>
<feature type="domain" description="SIS" evidence="1">
    <location>
        <begin position="3"/>
        <end position="59"/>
    </location>
</feature>
<protein>
    <submittedName>
        <fullName evidence="2">SIS domain-containing protein</fullName>
    </submittedName>
</protein>
<dbReference type="SUPFAM" id="SSF53697">
    <property type="entry name" value="SIS domain"/>
    <property type="match status" value="1"/>
</dbReference>
<comment type="caution">
    <text evidence="2">The sequence shown here is derived from an EMBL/GenBank/DDBJ whole genome shotgun (WGS) entry which is preliminary data.</text>
</comment>
<proteinExistence type="predicted"/>
<dbReference type="AlphaFoldDB" id="A0A3N0DIL0"/>
<dbReference type="InterPro" id="IPR001347">
    <property type="entry name" value="SIS_dom"/>
</dbReference>
<dbReference type="Pfam" id="PF13580">
    <property type="entry name" value="SIS_2"/>
    <property type="match status" value="1"/>
</dbReference>
<dbReference type="GO" id="GO:0097367">
    <property type="term" value="F:carbohydrate derivative binding"/>
    <property type="evidence" value="ECO:0007669"/>
    <property type="project" value="InterPro"/>
</dbReference>
<keyword evidence="3" id="KW-1185">Reference proteome</keyword>
<organism evidence="2 3">
    <name type="scientific">Sinomicrobium pectinilyticum</name>
    <dbReference type="NCBI Taxonomy" id="1084421"/>
    <lineage>
        <taxon>Bacteria</taxon>
        <taxon>Pseudomonadati</taxon>
        <taxon>Bacteroidota</taxon>
        <taxon>Flavobacteriia</taxon>
        <taxon>Flavobacteriales</taxon>
        <taxon>Flavobacteriaceae</taxon>
        <taxon>Sinomicrobium</taxon>
    </lineage>
</organism>
<dbReference type="OrthoDB" id="9805185at2"/>
<evidence type="ECO:0000259" key="1">
    <source>
        <dbReference type="Pfam" id="PF13580"/>
    </source>
</evidence>
<name>A0A3N0DIL0_SINP1</name>
<dbReference type="InterPro" id="IPR046348">
    <property type="entry name" value="SIS_dom_sf"/>
</dbReference>
<evidence type="ECO:0000313" key="2">
    <source>
        <dbReference type="EMBL" id="RNL75226.1"/>
    </source>
</evidence>
<dbReference type="EMBL" id="RJTM01000172">
    <property type="protein sequence ID" value="RNL75226.1"/>
    <property type="molecule type" value="Genomic_DNA"/>
</dbReference>
<dbReference type="GO" id="GO:1901135">
    <property type="term" value="P:carbohydrate derivative metabolic process"/>
    <property type="evidence" value="ECO:0007669"/>
    <property type="project" value="InterPro"/>
</dbReference>
<dbReference type="Gene3D" id="3.40.50.10490">
    <property type="entry name" value="Glucose-6-phosphate isomerase like protein, domain 1"/>
    <property type="match status" value="1"/>
</dbReference>
<accession>A0A3N0DIL0</accession>
<dbReference type="RefSeq" id="WP_123218132.1">
    <property type="nucleotide sequence ID" value="NZ_RJTM01000172.1"/>
</dbReference>